<dbReference type="PANTHER" id="PTHR38788:SF3">
    <property type="entry name" value="CLR5 DOMAIN-CONTAINING PROTEIN"/>
    <property type="match status" value="1"/>
</dbReference>
<evidence type="ECO:0000313" key="2">
    <source>
        <dbReference type="EMBL" id="CAF9930104.1"/>
    </source>
</evidence>
<evidence type="ECO:0000313" key="3">
    <source>
        <dbReference type="Proteomes" id="UP000664521"/>
    </source>
</evidence>
<dbReference type="EMBL" id="CAJPDS010000054">
    <property type="protein sequence ID" value="CAF9930104.1"/>
    <property type="molecule type" value="Genomic_DNA"/>
</dbReference>
<dbReference type="PANTHER" id="PTHR38788">
    <property type="entry name" value="CLR5 DOMAIN-CONTAINING PROTEIN"/>
    <property type="match status" value="1"/>
</dbReference>
<comment type="caution">
    <text evidence="2">The sequence shown here is derived from an EMBL/GenBank/DDBJ whole genome shotgun (WGS) entry which is preliminary data.</text>
</comment>
<sequence length="831" mass="93829">MDSLDIQIDPLSLTGVPYDQKWDILKPAIERLYLRENRKLKDIVAAIRHQCGFSAVESQYKYQIKKWQLKKSTSTAKKAAVYNVVKSRAQLGKSSAITRNGQILETKNLRRYLKKEARKEMVLHPIPAQALETPHFLSSRVAQFGNRIFMNWNMPYGIMKATITEEVNQASPMSGIEVTTPPSPKDAPSPLTIAVKRMTAVERTQLFVEGNYSKFLEAMEKPQRLAMSTWLYHFWLYSFKTAKHWGRGPQTWTADILGLDKFPPAKPVVVSSPATSTSQNTPSSINMTDDAVSESMTVPNPLCRWSIHAHEVHYERIASPPHSPPVHIDLDDEESWPAWSASETDKDVTQKLNDGLERHTFTNVRPGELPIATDQIVRAVKRSPQEIHQEALGFSIMSRNSDLIVELLRKANKFGYEINGLYPFHLAIAYLDGSKICCNILAGLTHFVPLHRYYVNDLGHTVFDQLMIAILKSHTSCAPNVADSFFKNDKRFQGAEVDVCGRWDADSPCIRELLAKGDSSIPFGWKHMFCHTSVQVICHALTVIFEYKNSATNMPSGLFIRRCSHCGLKLQLLPLHALMMVGFYLSEAGCKGENLFGILACLLCLLSHGADPRLKANISLQSLWGEQDSDRCSHEEIDATELIENLVAIYNYTWSKEITVAWNVIVYVLRQSQAAWKGESSSDASVTTDELGNSMVYSDEDSDGDEEKIADVPFPAYCECAGAESNYFAQRRALATLWAAVKTELLTYRRLTEDDAWLSEYFDMVSLEQGLNQGNKVTIPLIKEGMVKRYCGCGNFEERVLGRPLTDEACAFYFSNMEDWNRTTFIEIFEN</sequence>
<protein>
    <recommendedName>
        <fullName evidence="1">Clr5 domain-containing protein</fullName>
    </recommendedName>
</protein>
<dbReference type="AlphaFoldDB" id="A0A8H3FVN8"/>
<gene>
    <name evidence="2" type="ORF">HETSPECPRED_007546</name>
</gene>
<evidence type="ECO:0000259" key="1">
    <source>
        <dbReference type="Pfam" id="PF14420"/>
    </source>
</evidence>
<dbReference type="InterPro" id="IPR025676">
    <property type="entry name" value="Clr5_dom"/>
</dbReference>
<dbReference type="Proteomes" id="UP000664521">
    <property type="component" value="Unassembled WGS sequence"/>
</dbReference>
<reference evidence="2" key="1">
    <citation type="submission" date="2021-03" db="EMBL/GenBank/DDBJ databases">
        <authorList>
            <person name="Tagirdzhanova G."/>
        </authorList>
    </citation>
    <scope>NUCLEOTIDE SEQUENCE</scope>
</reference>
<dbReference type="Pfam" id="PF14420">
    <property type="entry name" value="Clr5"/>
    <property type="match status" value="1"/>
</dbReference>
<proteinExistence type="predicted"/>
<feature type="domain" description="Clr5" evidence="1">
    <location>
        <begin position="19"/>
        <end position="71"/>
    </location>
</feature>
<organism evidence="2 3">
    <name type="scientific">Heterodermia speciosa</name>
    <dbReference type="NCBI Taxonomy" id="116794"/>
    <lineage>
        <taxon>Eukaryota</taxon>
        <taxon>Fungi</taxon>
        <taxon>Dikarya</taxon>
        <taxon>Ascomycota</taxon>
        <taxon>Pezizomycotina</taxon>
        <taxon>Lecanoromycetes</taxon>
        <taxon>OSLEUM clade</taxon>
        <taxon>Lecanoromycetidae</taxon>
        <taxon>Caliciales</taxon>
        <taxon>Physciaceae</taxon>
        <taxon>Heterodermia</taxon>
    </lineage>
</organism>
<name>A0A8H3FVN8_9LECA</name>
<dbReference type="OrthoDB" id="539213at2759"/>
<keyword evidence="3" id="KW-1185">Reference proteome</keyword>
<accession>A0A8H3FVN8</accession>